<feature type="signal peptide" evidence="5">
    <location>
        <begin position="1"/>
        <end position="39"/>
    </location>
</feature>
<evidence type="ECO:0000256" key="3">
    <source>
        <dbReference type="ARBA" id="ARBA00022801"/>
    </source>
</evidence>
<evidence type="ECO:0000259" key="6">
    <source>
        <dbReference type="PROSITE" id="PS50830"/>
    </source>
</evidence>
<keyword evidence="7" id="KW-0614">Plasmid</keyword>
<dbReference type="KEGG" id="toy:FO059_17955"/>
<accession>A0A516X8T4</accession>
<evidence type="ECO:0000256" key="5">
    <source>
        <dbReference type="SAM" id="SignalP"/>
    </source>
</evidence>
<organism evidence="7 8">
    <name type="scientific">Tomitella fengzijianii</name>
    <dbReference type="NCBI Taxonomy" id="2597660"/>
    <lineage>
        <taxon>Bacteria</taxon>
        <taxon>Bacillati</taxon>
        <taxon>Actinomycetota</taxon>
        <taxon>Actinomycetes</taxon>
        <taxon>Mycobacteriales</taxon>
        <taxon>Tomitella</taxon>
    </lineage>
</organism>
<evidence type="ECO:0000313" key="7">
    <source>
        <dbReference type="EMBL" id="QDQ99484.1"/>
    </source>
</evidence>
<dbReference type="InterPro" id="IPR016071">
    <property type="entry name" value="Staphylococal_nuclease_OB-fold"/>
</dbReference>
<sequence>MQTARAQHRSRRQEHPMRHRIRIAAGLAGLAGITALATAGCATTSLDPATPAAAPSSAASNPQGGVMTGHRQGGVLTGHTEPATVTRVVDGDTILAEAGGTQLRVRILGIDTPETVDPDQPTQCYGPEASAFAHDTLDGKTVTLRTDPAQDTADRYGRALRYVELDGTGDYSIAAARGGYAKPYVYHDNPVRKARQIAAAAADARTAGRGLWGACPQ</sequence>
<reference evidence="7 8" key="2">
    <citation type="submission" date="2019-07" db="EMBL/GenBank/DDBJ databases">
        <authorList>
            <person name="Huang Y."/>
        </authorList>
    </citation>
    <scope>NUCLEOTIDE SEQUENCE [LARGE SCALE GENOMIC DNA]</scope>
    <source>
        <strain evidence="7 8">HY188</strain>
        <plasmid evidence="7 8">unnamed</plasmid>
    </source>
</reference>
<evidence type="ECO:0000256" key="2">
    <source>
        <dbReference type="ARBA" id="ARBA00022759"/>
    </source>
</evidence>
<proteinExistence type="predicted"/>
<dbReference type="GO" id="GO:0004519">
    <property type="term" value="F:endonuclease activity"/>
    <property type="evidence" value="ECO:0007669"/>
    <property type="project" value="UniProtKB-KW"/>
</dbReference>
<dbReference type="PANTHER" id="PTHR12302:SF3">
    <property type="entry name" value="SERINE_THREONINE-PROTEIN KINASE 31"/>
    <property type="match status" value="1"/>
</dbReference>
<dbReference type="EMBL" id="CP041766">
    <property type="protein sequence ID" value="QDQ99484.1"/>
    <property type="molecule type" value="Genomic_DNA"/>
</dbReference>
<evidence type="ECO:0000256" key="1">
    <source>
        <dbReference type="ARBA" id="ARBA00022722"/>
    </source>
</evidence>
<feature type="compositionally biased region" description="Low complexity" evidence="4">
    <location>
        <begin position="48"/>
        <end position="60"/>
    </location>
</feature>
<geneLocation type="plasmid" evidence="7">
    <name>unnamed</name>
</geneLocation>
<feature type="domain" description="TNase-like" evidence="6">
    <location>
        <begin position="79"/>
        <end position="214"/>
    </location>
</feature>
<dbReference type="InterPro" id="IPR035437">
    <property type="entry name" value="SNase_OB-fold_sf"/>
</dbReference>
<reference evidence="7 8" key="1">
    <citation type="submission" date="2019-07" db="EMBL/GenBank/DDBJ databases">
        <title>Tomitella cavernea sp. nov., an actinomycete isolated from soil.</title>
        <authorList>
            <person name="Cheng J."/>
        </authorList>
    </citation>
    <scope>NUCLEOTIDE SEQUENCE [LARGE SCALE GENOMIC DNA]</scope>
    <source>
        <strain evidence="7 8">HY188</strain>
        <plasmid evidence="7 8">unnamed</plasmid>
    </source>
</reference>
<feature type="region of interest" description="Disordered" evidence="4">
    <location>
        <begin position="48"/>
        <end position="79"/>
    </location>
</feature>
<dbReference type="PANTHER" id="PTHR12302">
    <property type="entry name" value="EBNA2 BINDING PROTEIN P100"/>
    <property type="match status" value="1"/>
</dbReference>
<dbReference type="OrthoDB" id="5241375at2"/>
<dbReference type="Gene3D" id="2.40.50.90">
    <property type="match status" value="1"/>
</dbReference>
<dbReference type="Pfam" id="PF00565">
    <property type="entry name" value="SNase"/>
    <property type="match status" value="1"/>
</dbReference>
<keyword evidence="5" id="KW-0732">Signal</keyword>
<dbReference type="GO" id="GO:0016787">
    <property type="term" value="F:hydrolase activity"/>
    <property type="evidence" value="ECO:0007669"/>
    <property type="project" value="UniProtKB-KW"/>
</dbReference>
<dbReference type="SMART" id="SM00318">
    <property type="entry name" value="SNc"/>
    <property type="match status" value="1"/>
</dbReference>
<dbReference type="SUPFAM" id="SSF50199">
    <property type="entry name" value="Staphylococcal nuclease"/>
    <property type="match status" value="1"/>
</dbReference>
<keyword evidence="3" id="KW-0378">Hydrolase</keyword>
<gene>
    <name evidence="7" type="ORF">FO059_17955</name>
</gene>
<dbReference type="Proteomes" id="UP000317344">
    <property type="component" value="Plasmid unnamed"/>
</dbReference>
<dbReference type="PROSITE" id="PS50830">
    <property type="entry name" value="TNASE_3"/>
    <property type="match status" value="1"/>
</dbReference>
<feature type="chain" id="PRO_5039442424" evidence="5">
    <location>
        <begin position="40"/>
        <end position="217"/>
    </location>
</feature>
<evidence type="ECO:0000256" key="4">
    <source>
        <dbReference type="SAM" id="MobiDB-lite"/>
    </source>
</evidence>
<keyword evidence="2" id="KW-0255">Endonuclease</keyword>
<protein>
    <submittedName>
        <fullName evidence="7">Nuclease</fullName>
    </submittedName>
</protein>
<evidence type="ECO:0000313" key="8">
    <source>
        <dbReference type="Proteomes" id="UP000317344"/>
    </source>
</evidence>
<keyword evidence="1" id="KW-0540">Nuclease</keyword>
<keyword evidence="8" id="KW-1185">Reference proteome</keyword>
<name>A0A516X8T4_9ACTN</name>
<dbReference type="AlphaFoldDB" id="A0A516X8T4"/>